<dbReference type="PROSITE" id="PS50103">
    <property type="entry name" value="ZF_C3H1"/>
    <property type="match status" value="1"/>
</dbReference>
<evidence type="ECO:0000313" key="12">
    <source>
        <dbReference type="RefSeq" id="XP_030383610.1"/>
    </source>
</evidence>
<dbReference type="PROSITE" id="PS50102">
    <property type="entry name" value="RRM"/>
    <property type="match status" value="1"/>
</dbReference>
<organism evidence="11 12">
    <name type="scientific">Drosophila lebanonensis</name>
    <name type="common">Fruit fly</name>
    <name type="synonym">Scaptodrosophila lebanonensis</name>
    <dbReference type="NCBI Taxonomy" id="7225"/>
    <lineage>
        <taxon>Eukaryota</taxon>
        <taxon>Metazoa</taxon>
        <taxon>Ecdysozoa</taxon>
        <taxon>Arthropoda</taxon>
        <taxon>Hexapoda</taxon>
        <taxon>Insecta</taxon>
        <taxon>Pterygota</taxon>
        <taxon>Neoptera</taxon>
        <taxon>Endopterygota</taxon>
        <taxon>Diptera</taxon>
        <taxon>Brachycera</taxon>
        <taxon>Muscomorpha</taxon>
        <taxon>Ephydroidea</taxon>
        <taxon>Drosophilidae</taxon>
        <taxon>Scaptodrosophila</taxon>
    </lineage>
</organism>
<dbReference type="SMART" id="SM00356">
    <property type="entry name" value="ZnF_C3H1"/>
    <property type="match status" value="2"/>
</dbReference>
<dbReference type="Gene3D" id="3.30.70.330">
    <property type="match status" value="1"/>
</dbReference>
<dbReference type="PANTHER" id="PTHR12620">
    <property type="entry name" value="U2 SNRNP AUXILIARY FACTOR, SMALL SUBUNIT"/>
    <property type="match status" value="1"/>
</dbReference>
<dbReference type="GO" id="GO:0003723">
    <property type="term" value="F:RNA binding"/>
    <property type="evidence" value="ECO:0007669"/>
    <property type="project" value="UniProtKB-UniRule"/>
</dbReference>
<name>A0A6J2U6L9_DROLE</name>
<keyword evidence="11" id="KW-1185">Reference proteome</keyword>
<feature type="zinc finger region" description="C3H1-type" evidence="7">
    <location>
        <begin position="160"/>
        <end position="188"/>
    </location>
</feature>
<keyword evidence="2" id="KW-0677">Repeat</keyword>
<dbReference type="InterPro" id="IPR012677">
    <property type="entry name" value="Nucleotide-bd_a/b_plait_sf"/>
</dbReference>
<dbReference type="Gene3D" id="2.30.30.1190">
    <property type="match status" value="1"/>
</dbReference>
<evidence type="ECO:0000256" key="7">
    <source>
        <dbReference type="PROSITE-ProRule" id="PRU00723"/>
    </source>
</evidence>
<evidence type="ECO:0000259" key="10">
    <source>
        <dbReference type="PROSITE" id="PS50103"/>
    </source>
</evidence>
<reference evidence="12" key="1">
    <citation type="submission" date="2025-08" db="UniProtKB">
        <authorList>
            <consortium name="RefSeq"/>
        </authorList>
    </citation>
    <scope>IDENTIFICATION</scope>
    <source>
        <strain evidence="12">11010-0011.00</strain>
        <tissue evidence="12">Whole body</tissue>
    </source>
</reference>
<evidence type="ECO:0000256" key="5">
    <source>
        <dbReference type="ARBA" id="ARBA00022884"/>
    </source>
</evidence>
<dbReference type="GeneID" id="115631098"/>
<evidence type="ECO:0000256" key="6">
    <source>
        <dbReference type="PROSITE-ProRule" id="PRU00176"/>
    </source>
</evidence>
<evidence type="ECO:0000256" key="2">
    <source>
        <dbReference type="ARBA" id="ARBA00022737"/>
    </source>
</evidence>
<feature type="domain" description="RRM" evidence="9">
    <location>
        <begin position="211"/>
        <end position="299"/>
    </location>
</feature>
<keyword evidence="3 7" id="KW-0863">Zinc-finger</keyword>
<feature type="compositionally biased region" description="Basic and acidic residues" evidence="8">
    <location>
        <begin position="397"/>
        <end position="410"/>
    </location>
</feature>
<dbReference type="InterPro" id="IPR000571">
    <property type="entry name" value="Znf_CCCH"/>
</dbReference>
<feature type="region of interest" description="Disordered" evidence="8">
    <location>
        <begin position="347"/>
        <end position="432"/>
    </location>
</feature>
<evidence type="ECO:0000256" key="8">
    <source>
        <dbReference type="SAM" id="MobiDB-lite"/>
    </source>
</evidence>
<dbReference type="Proteomes" id="UP000504634">
    <property type="component" value="Unplaced"/>
</dbReference>
<feature type="domain" description="C3H1-type" evidence="10">
    <location>
        <begin position="160"/>
        <end position="188"/>
    </location>
</feature>
<evidence type="ECO:0000256" key="1">
    <source>
        <dbReference type="ARBA" id="ARBA00022723"/>
    </source>
</evidence>
<dbReference type="SUPFAM" id="SSF90229">
    <property type="entry name" value="CCCH zinc finger"/>
    <property type="match status" value="1"/>
</dbReference>
<accession>A0A6J2U6L9</accession>
<dbReference type="InterPro" id="IPR000504">
    <property type="entry name" value="RRM_dom"/>
</dbReference>
<proteinExistence type="predicted"/>
<keyword evidence="4 7" id="KW-0862">Zinc</keyword>
<dbReference type="GO" id="GO:0000398">
    <property type="term" value="P:mRNA splicing, via spliceosome"/>
    <property type="evidence" value="ECO:0007669"/>
    <property type="project" value="InterPro"/>
</dbReference>
<gene>
    <name evidence="12" type="primary">LOC115631098</name>
</gene>
<dbReference type="Pfam" id="PF00076">
    <property type="entry name" value="RRM_1"/>
    <property type="match status" value="1"/>
</dbReference>
<dbReference type="GO" id="GO:0089701">
    <property type="term" value="C:U2AF complex"/>
    <property type="evidence" value="ECO:0007669"/>
    <property type="project" value="InterPro"/>
</dbReference>
<keyword evidence="1 7" id="KW-0479">Metal-binding</keyword>
<dbReference type="GO" id="GO:1990904">
    <property type="term" value="C:ribonucleoprotein complex"/>
    <property type="evidence" value="ECO:0007669"/>
    <property type="project" value="UniProtKB-KW"/>
</dbReference>
<dbReference type="InterPro" id="IPR035979">
    <property type="entry name" value="RBD_domain_sf"/>
</dbReference>
<feature type="compositionally biased region" description="Polar residues" evidence="8">
    <location>
        <begin position="347"/>
        <end position="359"/>
    </location>
</feature>
<dbReference type="AlphaFoldDB" id="A0A6J2U6L9"/>
<dbReference type="Pfam" id="PF00642">
    <property type="entry name" value="zf-CCCH"/>
    <property type="match status" value="1"/>
</dbReference>
<dbReference type="OrthoDB" id="75923at2759"/>
<protein>
    <submittedName>
        <fullName evidence="12">U2 small nuclear ribonucleoprotein auxiliary factor 35 kDa subunit-related protein 2 isoform X1</fullName>
    </submittedName>
</protein>
<dbReference type="RefSeq" id="XP_030383610.1">
    <property type="nucleotide sequence ID" value="XM_030527750.1"/>
</dbReference>
<dbReference type="GO" id="GO:0008270">
    <property type="term" value="F:zinc ion binding"/>
    <property type="evidence" value="ECO:0007669"/>
    <property type="project" value="UniProtKB-KW"/>
</dbReference>
<feature type="compositionally biased region" description="Basic and acidic residues" evidence="8">
    <location>
        <begin position="360"/>
        <end position="369"/>
    </location>
</feature>
<evidence type="ECO:0000259" key="9">
    <source>
        <dbReference type="PROSITE" id="PS50102"/>
    </source>
</evidence>
<evidence type="ECO:0000256" key="4">
    <source>
        <dbReference type="ARBA" id="ARBA00022833"/>
    </source>
</evidence>
<keyword evidence="12" id="KW-0687">Ribonucleoprotein</keyword>
<sequence>MPGKRSWRKLVKKYQRQRRRQRCAQERDHEQMQRELDPAYQIWMQQQAELEEFQRLAAERQQQDMEEAWLRREALAQRQFRVDLAKRRQEEAELERLREQQFQELAAREKVQRERREERQRMVQEAAAEFEAMMQRMHDFLENAEQRSPPPDLQRVAETRPEEKPCEFFTRTNSCRFGLHCTFNHKRPMLARILLIRHFFTHPLLHSDVHKEYATADADLELNERDLRNDYDEFFADVVPELEKFGRILNFRAVRNTLAHLRGHVFVEYEQERSALRAFINLQGRYYASRRLNVEFSNLKTWRGAVCGLSLTRKCPKGFSCAYLHLFRNPRNLYNCDLEQTPRNTRKYNTISTPETKTPSWDDKTDRSRNWRWSESPEPEISTDLSARKAHSRSKSPSREKKQTSRDFSKRYRNHTNCNDSRRSKSRTVSQS</sequence>
<dbReference type="SUPFAM" id="SSF54928">
    <property type="entry name" value="RNA-binding domain, RBD"/>
    <property type="match status" value="1"/>
</dbReference>
<dbReference type="InterPro" id="IPR036855">
    <property type="entry name" value="Znf_CCCH_sf"/>
</dbReference>
<dbReference type="PRINTS" id="PR01848">
    <property type="entry name" value="U2AUXFACTOR"/>
</dbReference>
<evidence type="ECO:0000256" key="3">
    <source>
        <dbReference type="ARBA" id="ARBA00022771"/>
    </source>
</evidence>
<evidence type="ECO:0000313" key="11">
    <source>
        <dbReference type="Proteomes" id="UP000504634"/>
    </source>
</evidence>
<dbReference type="InterPro" id="IPR009145">
    <property type="entry name" value="U2AF_small"/>
</dbReference>
<keyword evidence="5 6" id="KW-0694">RNA-binding</keyword>